<accession>A0AA86J3U3</accession>
<organism evidence="2 3">
    <name type="scientific">Limnobacter thiooxidans</name>
    <dbReference type="NCBI Taxonomy" id="131080"/>
    <lineage>
        <taxon>Bacteria</taxon>
        <taxon>Pseudomonadati</taxon>
        <taxon>Pseudomonadota</taxon>
        <taxon>Betaproteobacteria</taxon>
        <taxon>Burkholderiales</taxon>
        <taxon>Burkholderiaceae</taxon>
        <taxon>Limnobacter</taxon>
    </lineage>
</organism>
<sequence length="499" mass="55228">MKCLKFSLPLTTLVNRSILVFAMLLGGGACAEPSQSNHSVSGSFGTYERPFSARSYWNIRPVGARLGYFQIPDSRYNPLIGEGPYSSAAFLARNSDAPMKVYGRDAKKGLWELDGEQFVPSVTIANWPASTMPASGSDGHADIVDPSTGVIHSFLDLKKDGQGRWTASMYAWTRLDGRGWAEPAQYYQGARAAAVAPMAGLIRKHEVHDGKPMYSHALAVSLTYNALSGQTGYIFPATSTDRTFKKNSGKIPVGALLMLPETFDTSRISNPALRKVAETLKVYGAYVVDRNEGTPFYIYVENGSKFNLHKPKWNSEVAKDLKDIQKGLRQVMSVQSWVDGHGQAFNPKENLNMISMRGPWVKTSGNGTARFDTWSQSLIVSGSNQQSLFQHRNNRSFNSTNWGEMEAGKRYKLQLKSTEGAQMELKVMAREGNRVLFNSGWMRNGQAMVMQWPQDAGHTVLSVLKPKSNDNDPARVRALVYPLDTMLTSPLQSVEAMVR</sequence>
<feature type="signal peptide" evidence="1">
    <location>
        <begin position="1"/>
        <end position="31"/>
    </location>
</feature>
<evidence type="ECO:0000313" key="2">
    <source>
        <dbReference type="EMBL" id="BET27256.1"/>
    </source>
</evidence>
<evidence type="ECO:0000313" key="3">
    <source>
        <dbReference type="Proteomes" id="UP001329151"/>
    </source>
</evidence>
<dbReference type="AlphaFoldDB" id="A0AA86J3U3"/>
<dbReference type="PROSITE" id="PS51257">
    <property type="entry name" value="PROKAR_LIPOPROTEIN"/>
    <property type="match status" value="1"/>
</dbReference>
<evidence type="ECO:0000256" key="1">
    <source>
        <dbReference type="SAM" id="SignalP"/>
    </source>
</evidence>
<reference evidence="2 3" key="1">
    <citation type="submission" date="2023-10" db="EMBL/GenBank/DDBJ databases">
        <title>Complete Genome Sequence of Limnobacter thiooxidans CS-K2T, Isolated from freshwater lake sediments in Bavaria, Germany.</title>
        <authorList>
            <person name="Naruki M."/>
            <person name="Watanabe A."/>
            <person name="Warashina T."/>
            <person name="Morita T."/>
            <person name="Arakawa K."/>
        </authorList>
    </citation>
    <scope>NUCLEOTIDE SEQUENCE [LARGE SCALE GENOMIC DNA]</scope>
    <source>
        <strain evidence="2 3">CS-K2</strain>
    </source>
</reference>
<protein>
    <recommendedName>
        <fullName evidence="4">Atrophin-1 multi-domain protein</fullName>
    </recommendedName>
</protein>
<feature type="chain" id="PRO_5041716548" description="Atrophin-1 multi-domain protein" evidence="1">
    <location>
        <begin position="32"/>
        <end position="499"/>
    </location>
</feature>
<evidence type="ECO:0008006" key="4">
    <source>
        <dbReference type="Google" id="ProtNLM"/>
    </source>
</evidence>
<proteinExistence type="predicted"/>
<dbReference type="EMBL" id="AP028947">
    <property type="protein sequence ID" value="BET27256.1"/>
    <property type="molecule type" value="Genomic_DNA"/>
</dbReference>
<dbReference type="Proteomes" id="UP001329151">
    <property type="component" value="Chromosome"/>
</dbReference>
<gene>
    <name evidence="2" type="ORF">RGQ30_27570</name>
</gene>
<dbReference type="RefSeq" id="WP_130557645.1">
    <property type="nucleotide sequence ID" value="NZ_AP028947.1"/>
</dbReference>
<keyword evidence="3" id="KW-1185">Reference proteome</keyword>
<keyword evidence="1" id="KW-0732">Signal</keyword>
<dbReference type="KEGG" id="lto:RGQ30_27570"/>
<name>A0AA86J3U3_9BURK</name>